<evidence type="ECO:0000313" key="1">
    <source>
        <dbReference type="EMBL" id="KAK1517912.1"/>
    </source>
</evidence>
<protein>
    <submittedName>
        <fullName evidence="1">Uncharacterized protein</fullName>
    </submittedName>
</protein>
<comment type="caution">
    <text evidence="1">The sequence shown here is derived from an EMBL/GenBank/DDBJ whole genome shotgun (WGS) entry which is preliminary data.</text>
</comment>
<proteinExistence type="predicted"/>
<organism evidence="1 2">
    <name type="scientific">Colletotrichum costaricense</name>
    <dbReference type="NCBI Taxonomy" id="1209916"/>
    <lineage>
        <taxon>Eukaryota</taxon>
        <taxon>Fungi</taxon>
        <taxon>Dikarya</taxon>
        <taxon>Ascomycota</taxon>
        <taxon>Pezizomycotina</taxon>
        <taxon>Sordariomycetes</taxon>
        <taxon>Hypocreomycetidae</taxon>
        <taxon>Glomerellales</taxon>
        <taxon>Glomerellaceae</taxon>
        <taxon>Colletotrichum</taxon>
        <taxon>Colletotrichum acutatum species complex</taxon>
    </lineage>
</organism>
<dbReference type="EMBL" id="MOOE01000014">
    <property type="protein sequence ID" value="KAK1517912.1"/>
    <property type="molecule type" value="Genomic_DNA"/>
</dbReference>
<sequence length="74" mass="7884">VRILFVATHLVRVAGFKTLFAQSPGRTVRPFRSRAGGGECLLRLVLEILGFLRGALGEREGVVKGGVRMSGCGS</sequence>
<dbReference type="GeneID" id="85343865"/>
<dbReference type="Proteomes" id="UP001240678">
    <property type="component" value="Unassembled WGS sequence"/>
</dbReference>
<accession>A0AAJ0DWE7</accession>
<gene>
    <name evidence="1" type="ORF">CCOS01_12169</name>
</gene>
<feature type="non-terminal residue" evidence="1">
    <location>
        <position position="1"/>
    </location>
</feature>
<keyword evidence="2" id="KW-1185">Reference proteome</keyword>
<dbReference type="RefSeq" id="XP_060309261.1">
    <property type="nucleotide sequence ID" value="XM_060460318.1"/>
</dbReference>
<reference evidence="1 2" key="1">
    <citation type="submission" date="2016-10" db="EMBL/GenBank/DDBJ databases">
        <title>The genome sequence of Colletotrichum fioriniae PJ7.</title>
        <authorList>
            <person name="Baroncelli R."/>
        </authorList>
    </citation>
    <scope>NUCLEOTIDE SEQUENCE [LARGE SCALE GENOMIC DNA]</scope>
    <source>
        <strain evidence="1 2">IMI 309622</strain>
    </source>
</reference>
<name>A0AAJ0DWE7_9PEZI</name>
<dbReference type="AlphaFoldDB" id="A0AAJ0DWE7"/>
<evidence type="ECO:0000313" key="2">
    <source>
        <dbReference type="Proteomes" id="UP001240678"/>
    </source>
</evidence>